<comment type="caution">
    <text evidence="1">The sequence shown here is derived from an EMBL/GenBank/DDBJ whole genome shotgun (WGS) entry which is preliminary data.</text>
</comment>
<dbReference type="InterPro" id="IPR037653">
    <property type="entry name" value="Cbp6"/>
</dbReference>
<dbReference type="GO" id="GO:0034551">
    <property type="term" value="P:mitochondrial respiratory chain complex III assembly"/>
    <property type="evidence" value="ECO:0007669"/>
    <property type="project" value="TreeGrafter"/>
</dbReference>
<evidence type="ECO:0000313" key="2">
    <source>
        <dbReference type="Proteomes" id="UP000242146"/>
    </source>
</evidence>
<name>A0A1X2G590_9FUNG</name>
<accession>A0A1X2G590</accession>
<organism evidence="1 2">
    <name type="scientific">Hesseltinella vesiculosa</name>
    <dbReference type="NCBI Taxonomy" id="101127"/>
    <lineage>
        <taxon>Eukaryota</taxon>
        <taxon>Fungi</taxon>
        <taxon>Fungi incertae sedis</taxon>
        <taxon>Mucoromycota</taxon>
        <taxon>Mucoromycotina</taxon>
        <taxon>Mucoromycetes</taxon>
        <taxon>Mucorales</taxon>
        <taxon>Cunninghamellaceae</taxon>
        <taxon>Hesseltinella</taxon>
    </lineage>
</organism>
<dbReference type="Proteomes" id="UP000242146">
    <property type="component" value="Unassembled WGS sequence"/>
</dbReference>
<dbReference type="Pfam" id="PF20180">
    <property type="entry name" value="UQCC2_CBP6"/>
    <property type="match status" value="1"/>
</dbReference>
<protein>
    <submittedName>
        <fullName evidence="1">Uncharacterized protein</fullName>
    </submittedName>
</protein>
<keyword evidence="2" id="KW-1185">Reference proteome</keyword>
<dbReference type="PANTHER" id="PTHR28250:SF1">
    <property type="entry name" value="CYTOCHROME B PRE-MRNA-PROCESSING PROTEIN 6"/>
    <property type="match status" value="1"/>
</dbReference>
<proteinExistence type="predicted"/>
<reference evidence="1 2" key="1">
    <citation type="submission" date="2016-07" db="EMBL/GenBank/DDBJ databases">
        <title>Pervasive Adenine N6-methylation of Active Genes in Fungi.</title>
        <authorList>
            <consortium name="DOE Joint Genome Institute"/>
            <person name="Mondo S.J."/>
            <person name="Dannebaum R.O."/>
            <person name="Kuo R.C."/>
            <person name="Labutti K."/>
            <person name="Haridas S."/>
            <person name="Kuo A."/>
            <person name="Salamov A."/>
            <person name="Ahrendt S.R."/>
            <person name="Lipzen A."/>
            <person name="Sullivan W."/>
            <person name="Andreopoulos W.B."/>
            <person name="Clum A."/>
            <person name="Lindquist E."/>
            <person name="Daum C."/>
            <person name="Ramamoorthy G.K."/>
            <person name="Gryganskyi A."/>
            <person name="Culley D."/>
            <person name="Magnuson J.K."/>
            <person name="James T.Y."/>
            <person name="O'Malley M.A."/>
            <person name="Stajich J.E."/>
            <person name="Spatafora J.W."/>
            <person name="Visel A."/>
            <person name="Grigoriev I.V."/>
        </authorList>
    </citation>
    <scope>NUCLEOTIDE SEQUENCE [LARGE SCALE GENOMIC DNA]</scope>
    <source>
        <strain evidence="1 2">NRRL 3301</strain>
    </source>
</reference>
<dbReference type="EMBL" id="MCGT01000042">
    <property type="protein sequence ID" value="ORX45465.1"/>
    <property type="molecule type" value="Genomic_DNA"/>
</dbReference>
<gene>
    <name evidence="1" type="ORF">DM01DRAFT_1339975</name>
</gene>
<dbReference type="AlphaFoldDB" id="A0A1X2G590"/>
<sequence>MFRKPLQDNQQSFDLADAKRQLDALERLLENEFKQKYPLSDKILSPAGNPKYYSSLLSTLNANKDSKKGPFARFFGN</sequence>
<dbReference type="GO" id="GO:0043022">
    <property type="term" value="F:ribosome binding"/>
    <property type="evidence" value="ECO:0007669"/>
    <property type="project" value="InterPro"/>
</dbReference>
<dbReference type="GO" id="GO:0061671">
    <property type="term" value="C:Cbp3p-Cbp6 complex"/>
    <property type="evidence" value="ECO:0007669"/>
    <property type="project" value="InterPro"/>
</dbReference>
<dbReference type="OrthoDB" id="2107880at2759"/>
<dbReference type="PANTHER" id="PTHR28250">
    <property type="entry name" value="CYTOCHROME B PRE-MRNA-PROCESSING PROTEIN 6"/>
    <property type="match status" value="1"/>
</dbReference>
<evidence type="ECO:0000313" key="1">
    <source>
        <dbReference type="EMBL" id="ORX45465.1"/>
    </source>
</evidence>